<dbReference type="EMBL" id="JAAFAN010000017">
    <property type="protein sequence ID" value="NDO89186.1"/>
    <property type="molecule type" value="Genomic_DNA"/>
</dbReference>
<proteinExistence type="predicted"/>
<evidence type="ECO:0000313" key="1">
    <source>
        <dbReference type="EMBL" id="MTG89735.1"/>
    </source>
</evidence>
<dbReference type="GeneID" id="32509513"/>
<sequence>MVWMFVWLGLTLGVAAVVFLFASVVARSDAQSSGVPGDRPDEQGLRAWWRDFRSGVRLRRRRGALEAHHVGTVRMPRPVDTSMDDFFTATEVTSNAYVDAEELTDVLHRARERVRPLHPGERTPEA</sequence>
<dbReference type="EMBL" id="WMKA01000029">
    <property type="protein sequence ID" value="MTG89735.1"/>
    <property type="molecule type" value="Genomic_DNA"/>
</dbReference>
<accession>A0A6N7ZJQ8</accession>
<dbReference type="AlphaFoldDB" id="A0A6N7ZJQ8"/>
<dbReference type="Proteomes" id="UP000440668">
    <property type="component" value="Unassembled WGS sequence"/>
</dbReference>
<reference evidence="2 4" key="3">
    <citation type="journal article" date="2021" name="Arch. Microbiol.">
        <title>Cellulosimicrobium fucosivorans sp. nov., isolated from San Elijo Lagoon, contains a fucose metabolic pathway linked to carotenoid production.</title>
        <authorList>
            <person name="Aviles F.A."/>
            <person name="Kyndt J.A."/>
        </authorList>
    </citation>
    <scope>NUCLEOTIDE SEQUENCE [LARGE SCALE GENOMIC DNA]</scope>
    <source>
        <strain evidence="2 4">SE3</strain>
    </source>
</reference>
<evidence type="ECO:0000313" key="2">
    <source>
        <dbReference type="EMBL" id="NDO89186.1"/>
    </source>
</evidence>
<name>A0A6N7ZJQ8_9MICO</name>
<dbReference type="Proteomes" id="UP000471672">
    <property type="component" value="Unassembled WGS sequence"/>
</dbReference>
<keyword evidence="4" id="KW-1185">Reference proteome</keyword>
<organism evidence="1 3">
    <name type="scientific">Cellulosimicrobium composti</name>
    <dbReference type="NCBI Taxonomy" id="2672572"/>
    <lineage>
        <taxon>Bacteria</taxon>
        <taxon>Bacillati</taxon>
        <taxon>Actinomycetota</taxon>
        <taxon>Actinomycetes</taxon>
        <taxon>Micrococcales</taxon>
        <taxon>Promicromonosporaceae</taxon>
        <taxon>Cellulosimicrobium</taxon>
    </lineage>
</organism>
<protein>
    <submittedName>
        <fullName evidence="1">Uncharacterized protein</fullName>
    </submittedName>
</protein>
<reference evidence="1 3" key="1">
    <citation type="submission" date="2019-11" db="EMBL/GenBank/DDBJ databases">
        <title>Cellulosimicrobium composti sp. nov. isolated from a compost.</title>
        <authorList>
            <person name="Yang Y."/>
        </authorList>
    </citation>
    <scope>NUCLEOTIDE SEQUENCE [LARGE SCALE GENOMIC DNA]</scope>
    <source>
        <strain evidence="1 3">BIT-GX5</strain>
    </source>
</reference>
<comment type="caution">
    <text evidence="1">The sequence shown here is derived from an EMBL/GenBank/DDBJ whole genome shotgun (WGS) entry which is preliminary data.</text>
</comment>
<dbReference type="RefSeq" id="WP_024840511.1">
    <property type="nucleotide sequence ID" value="NZ_JAAFAN010000017.1"/>
</dbReference>
<reference evidence="2" key="2">
    <citation type="submission" date="2020-01" db="EMBL/GenBank/DDBJ databases">
        <authorList>
            <person name="Aviles F."/>
            <person name="Meyer T.E."/>
            <person name="Kyndt J.A."/>
        </authorList>
    </citation>
    <scope>NUCLEOTIDE SEQUENCE</scope>
    <source>
        <strain evidence="2">SE3</strain>
    </source>
</reference>
<gene>
    <name evidence="1" type="ORF">GJV82_12380</name>
    <name evidence="2" type="ORF">GYH36_06890</name>
</gene>
<evidence type="ECO:0000313" key="4">
    <source>
        <dbReference type="Proteomes" id="UP000471672"/>
    </source>
</evidence>
<evidence type="ECO:0000313" key="3">
    <source>
        <dbReference type="Proteomes" id="UP000440668"/>
    </source>
</evidence>